<feature type="region of interest" description="Disordered" evidence="2">
    <location>
        <begin position="451"/>
        <end position="494"/>
    </location>
</feature>
<dbReference type="SUPFAM" id="SSF53098">
    <property type="entry name" value="Ribonuclease H-like"/>
    <property type="match status" value="1"/>
</dbReference>
<dbReference type="InterPro" id="IPR001584">
    <property type="entry name" value="Integrase_cat-core"/>
</dbReference>
<evidence type="ECO:0000256" key="2">
    <source>
        <dbReference type="SAM" id="MobiDB-lite"/>
    </source>
</evidence>
<evidence type="ECO:0000256" key="1">
    <source>
        <dbReference type="ARBA" id="ARBA00022670"/>
    </source>
</evidence>
<feature type="domain" description="Integrase catalytic" evidence="3">
    <location>
        <begin position="210"/>
        <end position="376"/>
    </location>
</feature>
<dbReference type="Gene3D" id="3.30.420.10">
    <property type="entry name" value="Ribonuclease H-like superfamily/Ribonuclease H"/>
    <property type="match status" value="1"/>
</dbReference>
<dbReference type="GO" id="GO:0008233">
    <property type="term" value="F:peptidase activity"/>
    <property type="evidence" value="ECO:0007669"/>
    <property type="project" value="UniProtKB-KW"/>
</dbReference>
<dbReference type="InterPro" id="IPR012337">
    <property type="entry name" value="RNaseH-like_sf"/>
</dbReference>
<comment type="caution">
    <text evidence="4">The sequence shown here is derived from an EMBL/GenBank/DDBJ whole genome shotgun (WGS) entry which is preliminary data.</text>
</comment>
<dbReference type="EMBL" id="SZYD01000008">
    <property type="protein sequence ID" value="KAD5508650.1"/>
    <property type="molecule type" value="Genomic_DNA"/>
</dbReference>
<dbReference type="PANTHER" id="PTHR42648:SF25">
    <property type="entry name" value="RNA-DIRECTED DNA POLYMERASE"/>
    <property type="match status" value="1"/>
</dbReference>
<sequence>MLNEEKILPGVNKGELGVKSDMWYLDNGASNHMTSQRELFSMIDESVTGQVRFGDGSMVKIQGKGSILFDCKNGEQQEIRDVYYIPALQSNIISLGQTTEAGYKVEMMQDYLWLRDEMKSLVMKVQRSANRLYKITLKVSKPVCLVAKAGDEAWLCHARLGHVSFATLEAIGRNNLVAGMPAIKHPKQVCEGCMVAKQTRLPFPQETTWRASKPLELIHADLCGPITPSIMGGNKFFFLLVDDYSRYMWVYLLKSKDEAFLNFKKFKATVEKENEHKVGTLRTDRGGEFGSKEFFQFCEDHGIKRQLTAPYTPQQNGVVERRNRTIMEVTRSFLKTMEVPETLWGEAVRHAVYILNRVSTRSVKDQTPYECWRGKKPVIHHLRVFGCVGYVKKVRVSLGKLSDRSTAMVYLGAEIGSKAYRMLNPRTGRICVTRDVKFDEMKCWNWRKCSDPEKNSSAGWVQVPVQDGNHAGPEEESSADWSQNTPLTPTNQKLSPISLFDVAGTYSEGEQVLESGNSQEESPQTGDSVASSKYDDTPSRGGSKLVVHGICMIA</sequence>
<dbReference type="InterPro" id="IPR054722">
    <property type="entry name" value="PolX-like_BBD"/>
</dbReference>
<dbReference type="PROSITE" id="PS50994">
    <property type="entry name" value="INTEGRASE"/>
    <property type="match status" value="1"/>
</dbReference>
<dbReference type="InterPro" id="IPR036397">
    <property type="entry name" value="RNaseH_sf"/>
</dbReference>
<dbReference type="Pfam" id="PF25597">
    <property type="entry name" value="SH3_retrovirus"/>
    <property type="match status" value="1"/>
</dbReference>
<dbReference type="GO" id="GO:0003676">
    <property type="term" value="F:nucleic acid binding"/>
    <property type="evidence" value="ECO:0007669"/>
    <property type="project" value="InterPro"/>
</dbReference>
<gene>
    <name evidence="4" type="ORF">E3N88_16353</name>
</gene>
<dbReference type="OrthoDB" id="1427383at2759"/>
<feature type="compositionally biased region" description="Polar residues" evidence="2">
    <location>
        <begin position="514"/>
        <end position="531"/>
    </location>
</feature>
<protein>
    <recommendedName>
        <fullName evidence="3">Integrase catalytic domain-containing protein</fullName>
    </recommendedName>
</protein>
<dbReference type="Pfam" id="PF13976">
    <property type="entry name" value="gag_pre-integrs"/>
    <property type="match status" value="1"/>
</dbReference>
<organism evidence="4 5">
    <name type="scientific">Mikania micrantha</name>
    <name type="common">bitter vine</name>
    <dbReference type="NCBI Taxonomy" id="192012"/>
    <lineage>
        <taxon>Eukaryota</taxon>
        <taxon>Viridiplantae</taxon>
        <taxon>Streptophyta</taxon>
        <taxon>Embryophyta</taxon>
        <taxon>Tracheophyta</taxon>
        <taxon>Spermatophyta</taxon>
        <taxon>Magnoliopsida</taxon>
        <taxon>eudicotyledons</taxon>
        <taxon>Gunneridae</taxon>
        <taxon>Pentapetalae</taxon>
        <taxon>asterids</taxon>
        <taxon>campanulids</taxon>
        <taxon>Asterales</taxon>
        <taxon>Asteraceae</taxon>
        <taxon>Asteroideae</taxon>
        <taxon>Heliantheae alliance</taxon>
        <taxon>Eupatorieae</taxon>
        <taxon>Mikania</taxon>
    </lineage>
</organism>
<dbReference type="PANTHER" id="PTHR42648">
    <property type="entry name" value="TRANSPOSASE, PUTATIVE-RELATED"/>
    <property type="match status" value="1"/>
</dbReference>
<name>A0A5N6P097_9ASTR</name>
<accession>A0A5N6P097</accession>
<evidence type="ECO:0000313" key="4">
    <source>
        <dbReference type="EMBL" id="KAD5508650.1"/>
    </source>
</evidence>
<dbReference type="InterPro" id="IPR039537">
    <property type="entry name" value="Retrotran_Ty1/copia-like"/>
</dbReference>
<reference evidence="4 5" key="1">
    <citation type="submission" date="2019-05" db="EMBL/GenBank/DDBJ databases">
        <title>Mikania micrantha, genome provides insights into the molecular mechanism of rapid growth.</title>
        <authorList>
            <person name="Liu B."/>
        </authorList>
    </citation>
    <scope>NUCLEOTIDE SEQUENCE [LARGE SCALE GENOMIC DNA]</scope>
    <source>
        <strain evidence="4">NLD-2019</strain>
        <tissue evidence="4">Leaf</tissue>
    </source>
</reference>
<dbReference type="InterPro" id="IPR057670">
    <property type="entry name" value="SH3_retrovirus"/>
</dbReference>
<keyword evidence="5" id="KW-1185">Reference proteome</keyword>
<dbReference type="AlphaFoldDB" id="A0A5N6P097"/>
<proteinExistence type="predicted"/>
<feature type="region of interest" description="Disordered" evidence="2">
    <location>
        <begin position="509"/>
        <end position="542"/>
    </location>
</feature>
<dbReference type="GO" id="GO:0015074">
    <property type="term" value="P:DNA integration"/>
    <property type="evidence" value="ECO:0007669"/>
    <property type="project" value="InterPro"/>
</dbReference>
<evidence type="ECO:0000259" key="3">
    <source>
        <dbReference type="PROSITE" id="PS50994"/>
    </source>
</evidence>
<keyword evidence="1" id="KW-0378">Hydrolase</keyword>
<feature type="compositionally biased region" description="Polar residues" evidence="2">
    <location>
        <begin position="479"/>
        <end position="494"/>
    </location>
</feature>
<dbReference type="Proteomes" id="UP000326396">
    <property type="component" value="Linkage Group LG16"/>
</dbReference>
<dbReference type="Pfam" id="PF22936">
    <property type="entry name" value="Pol_BBD"/>
    <property type="match status" value="1"/>
</dbReference>
<evidence type="ECO:0000313" key="5">
    <source>
        <dbReference type="Proteomes" id="UP000326396"/>
    </source>
</evidence>
<keyword evidence="1" id="KW-0645">Protease</keyword>
<dbReference type="Pfam" id="PF00665">
    <property type="entry name" value="rve"/>
    <property type="match status" value="1"/>
</dbReference>
<dbReference type="GO" id="GO:0006508">
    <property type="term" value="P:proteolysis"/>
    <property type="evidence" value="ECO:0007669"/>
    <property type="project" value="UniProtKB-KW"/>
</dbReference>
<dbReference type="InterPro" id="IPR025724">
    <property type="entry name" value="GAG-pre-integrase_dom"/>
</dbReference>